<dbReference type="RefSeq" id="WP_072410455.1">
    <property type="nucleotide sequence ID" value="NZ_FPKW01000009.1"/>
</dbReference>
<dbReference type="Proteomes" id="UP000182034">
    <property type="component" value="Unassembled WGS sequence"/>
</dbReference>
<proteinExistence type="predicted"/>
<sequence length="64" mass="6633">MGLYGGNNIACSAPYQSTTTCVNYAPTGIHAGLDTNIAPTENIKAIALNFDYHSLPDTVATTTG</sequence>
<reference evidence="2" key="1">
    <citation type="submission" date="2016-10" db="EMBL/GenBank/DDBJ databases">
        <authorList>
            <person name="Varghese N."/>
            <person name="Submissions S."/>
        </authorList>
    </citation>
    <scope>NUCLEOTIDE SEQUENCE [LARGE SCALE GENOMIC DNA]</scope>
    <source>
        <strain evidence="2">SUR2</strain>
    </source>
</reference>
<evidence type="ECO:0000313" key="2">
    <source>
        <dbReference type="Proteomes" id="UP000182034"/>
    </source>
</evidence>
<name>A0A1K2IU54_9FLAO</name>
<dbReference type="EMBL" id="FPKW01000009">
    <property type="protein sequence ID" value="SFZ95267.1"/>
    <property type="molecule type" value="Genomic_DNA"/>
</dbReference>
<dbReference type="AlphaFoldDB" id="A0A1K2IU54"/>
<accession>A0A1K2IU54</accession>
<protein>
    <submittedName>
        <fullName evidence="1">Uncharacterized protein</fullName>
    </submittedName>
</protein>
<gene>
    <name evidence="1" type="ORF">SAMN05216324_10930</name>
</gene>
<keyword evidence="2" id="KW-1185">Reference proteome</keyword>
<evidence type="ECO:0000313" key="1">
    <source>
        <dbReference type="EMBL" id="SFZ95267.1"/>
    </source>
</evidence>
<organism evidence="1 2">
    <name type="scientific">Chryseobacterium limigenitum</name>
    <dbReference type="NCBI Taxonomy" id="1612149"/>
    <lineage>
        <taxon>Bacteria</taxon>
        <taxon>Pseudomonadati</taxon>
        <taxon>Bacteroidota</taxon>
        <taxon>Flavobacteriia</taxon>
        <taxon>Flavobacteriales</taxon>
        <taxon>Weeksellaceae</taxon>
        <taxon>Chryseobacterium group</taxon>
        <taxon>Chryseobacterium</taxon>
    </lineage>
</organism>